<protein>
    <submittedName>
        <fullName evidence="12">Uncharacterized protein</fullName>
    </submittedName>
</protein>
<organism evidence="12 13">
    <name type="scientific">Anopheles maculatus</name>
    <dbReference type="NCBI Taxonomy" id="74869"/>
    <lineage>
        <taxon>Eukaryota</taxon>
        <taxon>Metazoa</taxon>
        <taxon>Ecdysozoa</taxon>
        <taxon>Arthropoda</taxon>
        <taxon>Hexapoda</taxon>
        <taxon>Insecta</taxon>
        <taxon>Pterygota</taxon>
        <taxon>Neoptera</taxon>
        <taxon>Endopterygota</taxon>
        <taxon>Diptera</taxon>
        <taxon>Nematocera</taxon>
        <taxon>Culicoidea</taxon>
        <taxon>Culicidae</taxon>
        <taxon>Anophelinae</taxon>
        <taxon>Anopheles</taxon>
        <taxon>Anopheles maculatus group</taxon>
    </lineage>
</organism>
<proteinExistence type="predicted"/>
<reference evidence="13" key="1">
    <citation type="submission" date="2013-09" db="EMBL/GenBank/DDBJ databases">
        <title>The Genome Sequence of Anopheles maculatus species B.</title>
        <authorList>
            <consortium name="The Broad Institute Genomics Platform"/>
            <person name="Neafsey D.E."/>
            <person name="Besansky N."/>
            <person name="Howell P."/>
            <person name="Walton C."/>
            <person name="Young S.K."/>
            <person name="Zeng Q."/>
            <person name="Gargeya S."/>
            <person name="Fitzgerald M."/>
            <person name="Haas B."/>
            <person name="Abouelleil A."/>
            <person name="Allen A.W."/>
            <person name="Alvarado L."/>
            <person name="Arachchi H.M."/>
            <person name="Berlin A.M."/>
            <person name="Chapman S.B."/>
            <person name="Gainer-Dewar J."/>
            <person name="Goldberg J."/>
            <person name="Griggs A."/>
            <person name="Gujja S."/>
            <person name="Hansen M."/>
            <person name="Howarth C."/>
            <person name="Imamovic A."/>
            <person name="Ireland A."/>
            <person name="Larimer J."/>
            <person name="McCowan C."/>
            <person name="Murphy C."/>
            <person name="Pearson M."/>
            <person name="Poon T.W."/>
            <person name="Priest M."/>
            <person name="Roberts A."/>
            <person name="Saif S."/>
            <person name="Shea T."/>
            <person name="Sisk P."/>
            <person name="Sykes S."/>
            <person name="Wortman J."/>
            <person name="Nusbaum C."/>
            <person name="Birren B."/>
        </authorList>
    </citation>
    <scope>NUCLEOTIDE SEQUENCE [LARGE SCALE GENOMIC DNA]</scope>
    <source>
        <strain evidence="13">maculatus3</strain>
    </source>
</reference>
<dbReference type="PANTHER" id="PTHR22722">
    <property type="entry name" value="LOW-DENSITY LIPOPROTEIN RECEPTOR-RELATED PROTEIN 2-RELATED"/>
    <property type="match status" value="1"/>
</dbReference>
<dbReference type="Gene3D" id="4.10.400.10">
    <property type="entry name" value="Low-density Lipoprotein Receptor"/>
    <property type="match status" value="3"/>
</dbReference>
<dbReference type="SMART" id="SM00192">
    <property type="entry name" value="LDLa"/>
    <property type="match status" value="4"/>
</dbReference>
<evidence type="ECO:0000256" key="2">
    <source>
        <dbReference type="ARBA" id="ARBA00022692"/>
    </source>
</evidence>
<evidence type="ECO:0000256" key="10">
    <source>
        <dbReference type="SAM" id="MobiDB-lite"/>
    </source>
</evidence>
<feature type="chain" id="PRO_5008136128" evidence="11">
    <location>
        <begin position="26"/>
        <end position="318"/>
    </location>
</feature>
<evidence type="ECO:0000256" key="7">
    <source>
        <dbReference type="ARBA" id="ARBA00023170"/>
    </source>
</evidence>
<dbReference type="GO" id="GO:0016324">
    <property type="term" value="C:apical plasma membrane"/>
    <property type="evidence" value="ECO:0007669"/>
    <property type="project" value="TreeGrafter"/>
</dbReference>
<feature type="signal peptide" evidence="11">
    <location>
        <begin position="1"/>
        <end position="25"/>
    </location>
</feature>
<keyword evidence="5" id="KW-0472">Membrane</keyword>
<keyword evidence="4" id="KW-1133">Transmembrane helix</keyword>
<evidence type="ECO:0000256" key="6">
    <source>
        <dbReference type="ARBA" id="ARBA00023157"/>
    </source>
</evidence>
<dbReference type="AlphaFoldDB" id="A0A182SUQ1"/>
<evidence type="ECO:0000256" key="1">
    <source>
        <dbReference type="ARBA" id="ARBA00004167"/>
    </source>
</evidence>
<evidence type="ECO:0000256" key="3">
    <source>
        <dbReference type="ARBA" id="ARBA00022737"/>
    </source>
</evidence>
<dbReference type="PROSITE" id="PS50068">
    <property type="entry name" value="LDLRA_2"/>
    <property type="match status" value="4"/>
</dbReference>
<keyword evidence="3" id="KW-0677">Repeat</keyword>
<feature type="disulfide bond" evidence="9">
    <location>
        <begin position="69"/>
        <end position="81"/>
    </location>
</feature>
<dbReference type="PROSITE" id="PS01209">
    <property type="entry name" value="LDLRA_1"/>
    <property type="match status" value="2"/>
</dbReference>
<keyword evidence="6 9" id="KW-1015">Disulfide bond</keyword>
<dbReference type="PRINTS" id="PR00261">
    <property type="entry name" value="LDLRECEPTOR"/>
</dbReference>
<feature type="disulfide bond" evidence="9">
    <location>
        <begin position="76"/>
        <end position="94"/>
    </location>
</feature>
<sequence length="318" mass="34306">MIRKRRRWTVWGLLCVFIFVTAASGKSRAHGAYFEPAGDSHACAFFSTSPFTAAATTSAPFKRDRRKVCNYYEWKCSSGQCIESHQQCDGVIDCKDGSDETSKSCAFIRCPSYAFRCQYGACVDGNALCNGVRECADHSDEHAHCPGNSGMILAAHGNCSNTEFSCHTSECIPADQVCDGQEDCTDGTDETQQLCSLVFCPSFSFRCSYGACIGGYSKCDGVIDCRDGSDEDELLCGKPFPSTTPRATTVMTSTTTTTSTTTPAPVTGPPGSCMVPAAPPNGRIVLDETAQNVQIKPGEFIENYNSVYIVCGDKYTLK</sequence>
<evidence type="ECO:0000256" key="4">
    <source>
        <dbReference type="ARBA" id="ARBA00022989"/>
    </source>
</evidence>
<dbReference type="InterPro" id="IPR002172">
    <property type="entry name" value="LDrepeatLR_classA_rpt"/>
</dbReference>
<dbReference type="GO" id="GO:0042562">
    <property type="term" value="F:hormone binding"/>
    <property type="evidence" value="ECO:0007669"/>
    <property type="project" value="TreeGrafter"/>
</dbReference>
<dbReference type="VEuPathDB" id="VectorBase:AMAM013796"/>
<feature type="disulfide bond" evidence="9">
    <location>
        <begin position="166"/>
        <end position="184"/>
    </location>
</feature>
<dbReference type="InterPro" id="IPR036055">
    <property type="entry name" value="LDL_receptor-like_sf"/>
</dbReference>
<name>A0A182SUQ1_9DIPT</name>
<comment type="subcellular location">
    <subcellularLocation>
        <location evidence="1">Membrane</location>
        <topology evidence="1">Single-pass membrane protein</topology>
    </subcellularLocation>
</comment>
<dbReference type="CDD" id="cd00112">
    <property type="entry name" value="LDLa"/>
    <property type="match status" value="4"/>
</dbReference>
<keyword evidence="11" id="KW-0732">Signal</keyword>
<keyword evidence="2" id="KW-0812">Transmembrane</keyword>
<dbReference type="PANTHER" id="PTHR22722:SF14">
    <property type="entry name" value="MEGALIN, ISOFORM A"/>
    <property type="match status" value="1"/>
</dbReference>
<feature type="disulfide bond" evidence="9">
    <location>
        <begin position="200"/>
        <end position="212"/>
    </location>
</feature>
<evidence type="ECO:0000313" key="12">
    <source>
        <dbReference type="EnsemblMetazoa" id="AMAM013796-PA"/>
    </source>
</evidence>
<dbReference type="SUPFAM" id="SSF57424">
    <property type="entry name" value="LDL receptor-like module"/>
    <property type="match status" value="4"/>
</dbReference>
<reference evidence="12" key="2">
    <citation type="submission" date="2020-05" db="UniProtKB">
        <authorList>
            <consortium name="EnsemblMetazoa"/>
        </authorList>
    </citation>
    <scope>IDENTIFICATION</scope>
    <source>
        <strain evidence="12">maculatus3</strain>
    </source>
</reference>
<comment type="caution">
    <text evidence="9">Lacks conserved residue(s) required for the propagation of feature annotation.</text>
</comment>
<dbReference type="Gene3D" id="2.40.128.620">
    <property type="match status" value="1"/>
</dbReference>
<keyword evidence="7" id="KW-0675">Receptor</keyword>
<feature type="disulfide bond" evidence="9">
    <location>
        <begin position="117"/>
        <end position="135"/>
    </location>
</feature>
<dbReference type="Pfam" id="PF00057">
    <property type="entry name" value="Ldl_recept_a"/>
    <property type="match status" value="4"/>
</dbReference>
<dbReference type="GO" id="GO:0006898">
    <property type="term" value="P:receptor-mediated endocytosis"/>
    <property type="evidence" value="ECO:0007669"/>
    <property type="project" value="TreeGrafter"/>
</dbReference>
<evidence type="ECO:0000313" key="13">
    <source>
        <dbReference type="Proteomes" id="UP000075901"/>
    </source>
</evidence>
<evidence type="ECO:0000256" key="8">
    <source>
        <dbReference type="ARBA" id="ARBA00023180"/>
    </source>
</evidence>
<accession>A0A182SUQ1</accession>
<feature type="disulfide bond" evidence="9">
    <location>
        <begin position="207"/>
        <end position="225"/>
    </location>
</feature>
<dbReference type="InterPro" id="IPR023415">
    <property type="entry name" value="LDLR_class-A_CS"/>
</dbReference>
<dbReference type="Proteomes" id="UP000075901">
    <property type="component" value="Unassembled WGS sequence"/>
</dbReference>
<dbReference type="EnsemblMetazoa" id="AMAM013796-RA">
    <property type="protein sequence ID" value="AMAM013796-PA"/>
    <property type="gene ID" value="AMAM013796"/>
</dbReference>
<evidence type="ECO:0000256" key="11">
    <source>
        <dbReference type="SAM" id="SignalP"/>
    </source>
</evidence>
<evidence type="ECO:0000256" key="5">
    <source>
        <dbReference type="ARBA" id="ARBA00023136"/>
    </source>
</evidence>
<feature type="region of interest" description="Disordered" evidence="10">
    <location>
        <begin position="248"/>
        <end position="271"/>
    </location>
</feature>
<dbReference type="GO" id="GO:0043235">
    <property type="term" value="C:receptor complex"/>
    <property type="evidence" value="ECO:0007669"/>
    <property type="project" value="TreeGrafter"/>
</dbReference>
<feature type="disulfide bond" evidence="9">
    <location>
        <begin position="159"/>
        <end position="171"/>
    </location>
</feature>
<evidence type="ECO:0000256" key="9">
    <source>
        <dbReference type="PROSITE-ProRule" id="PRU00124"/>
    </source>
</evidence>
<keyword evidence="8" id="KW-0325">Glycoprotein</keyword>
<dbReference type="InterPro" id="IPR051221">
    <property type="entry name" value="LDLR-related"/>
</dbReference>
<keyword evidence="13" id="KW-1185">Reference proteome</keyword>
<feature type="disulfide bond" evidence="9">
    <location>
        <begin position="110"/>
        <end position="122"/>
    </location>
</feature>